<evidence type="ECO:0000313" key="3">
    <source>
        <dbReference type="EMBL" id="NWE80098.1"/>
    </source>
</evidence>
<dbReference type="Proteomes" id="UP000531950">
    <property type="component" value="Unassembled WGS sequence"/>
</dbReference>
<reference evidence="4 5" key="1">
    <citation type="submission" date="2020-04" db="EMBL/GenBank/DDBJ databases">
        <title>Molecular characterization of pseudomonads from Agaricus bisporus reveal novel blotch 2 pathogens in Western Europe.</title>
        <authorList>
            <person name="Taparia T."/>
            <person name="Krijger M."/>
            <person name="Haynes E."/>
            <person name="Elpinstone J.G."/>
            <person name="Noble R."/>
            <person name="Van Der Wolf J."/>
        </authorList>
    </citation>
    <scope>NUCLEOTIDE SEQUENCE [LARGE SCALE GENOMIC DNA]</scope>
    <source>
        <strain evidence="3 5">IPO3781</strain>
        <strain evidence="2 4">IPO3782</strain>
    </source>
</reference>
<dbReference type="EMBL" id="JACARF010000070">
    <property type="protein sequence ID" value="NWE80098.1"/>
    <property type="molecule type" value="Genomic_DNA"/>
</dbReference>
<feature type="chain" id="PRO_5036218585" evidence="1">
    <location>
        <begin position="24"/>
        <end position="400"/>
    </location>
</feature>
<dbReference type="AlphaFoldDB" id="A0A7Y8K8G2"/>
<dbReference type="Proteomes" id="UP000537188">
    <property type="component" value="Unassembled WGS sequence"/>
</dbReference>
<feature type="signal peptide" evidence="1">
    <location>
        <begin position="1"/>
        <end position="23"/>
    </location>
</feature>
<protein>
    <submittedName>
        <fullName evidence="3">Uncharacterized protein</fullName>
    </submittedName>
</protein>
<sequence>MYRGLRQALTGVVLSLASVFAQAAVQEITAEFRPDPTNPTLNKFTNTTPQSGICPGHIPARCEQLGILSIRTWDINFTANAPILVGAETRQGVMFKVPSDWRSFEVVSDKGERETVQMRIAGIGNRYDTIVGGTRSWGPYTFGNPPAPCGRTGMFTGSSSYALWFWLVPEGAGVCSLDAIVDVPRLYYANFEYAYELRTPNPLSMAAGQYRGAVSFSLGPNQDFDFGDLMIPNDETLTFNFTLDVDHIFKVEIPPGGDRIELIPQGGWQSWVQQGRRPTRLFRDQTFNIWSSGRFKMQLECQFPMGNTCGLQAASGEMVPLNIAVSLPGGIGDETGQRVNRQPLLLDGSTTRLFKPTHYVERRPGTLHFDIPASDVAPLFVPGAPDRYAGTATLIWDSEV</sequence>
<keyword evidence="1" id="KW-0732">Signal</keyword>
<comment type="caution">
    <text evidence="3">The sequence shown here is derived from an EMBL/GenBank/DDBJ whole genome shotgun (WGS) entry which is preliminary data.</text>
</comment>
<gene>
    <name evidence="2" type="ORF">HX822_30955</name>
    <name evidence="3" type="ORF">HX828_31525</name>
</gene>
<evidence type="ECO:0000313" key="5">
    <source>
        <dbReference type="Proteomes" id="UP000537188"/>
    </source>
</evidence>
<evidence type="ECO:0000313" key="4">
    <source>
        <dbReference type="Proteomes" id="UP000531950"/>
    </source>
</evidence>
<proteinExistence type="predicted"/>
<name>A0A7Y8K8G2_9PSED</name>
<evidence type="ECO:0000313" key="2">
    <source>
        <dbReference type="EMBL" id="NWE17377.1"/>
    </source>
</evidence>
<evidence type="ECO:0000256" key="1">
    <source>
        <dbReference type="SAM" id="SignalP"/>
    </source>
</evidence>
<accession>A0A7Y8K8G2</accession>
<dbReference type="EMBL" id="JACARG010000081">
    <property type="protein sequence ID" value="NWE17377.1"/>
    <property type="molecule type" value="Genomic_DNA"/>
</dbReference>
<organism evidence="3 5">
    <name type="scientific">Pseudomonas yamanorum</name>
    <dbReference type="NCBI Taxonomy" id="515393"/>
    <lineage>
        <taxon>Bacteria</taxon>
        <taxon>Pseudomonadati</taxon>
        <taxon>Pseudomonadota</taxon>
        <taxon>Gammaproteobacteria</taxon>
        <taxon>Pseudomonadales</taxon>
        <taxon>Pseudomonadaceae</taxon>
        <taxon>Pseudomonas</taxon>
    </lineage>
</organism>